<evidence type="ECO:0008006" key="11">
    <source>
        <dbReference type="Google" id="ProtNLM"/>
    </source>
</evidence>
<keyword evidence="10" id="KW-1185">Reference proteome</keyword>
<reference evidence="9 10" key="1">
    <citation type="journal article" date="2018" name="BMC Genomics">
        <title>Comparative genome analyses reveal sequence features reflecting distinct modes of host-adaptation between dicot and monocot powdery mildew.</title>
        <authorList>
            <person name="Wu Y."/>
            <person name="Ma X."/>
            <person name="Pan Z."/>
            <person name="Kale S.D."/>
            <person name="Song Y."/>
            <person name="King H."/>
            <person name="Zhang Q."/>
            <person name="Presley C."/>
            <person name="Deng X."/>
            <person name="Wei C.I."/>
            <person name="Xiao S."/>
        </authorList>
    </citation>
    <scope>NUCLEOTIDE SEQUENCE [LARGE SCALE GENOMIC DNA]</scope>
    <source>
        <strain evidence="9">UMSG2</strain>
    </source>
</reference>
<dbReference type="OrthoDB" id="2802411at2759"/>
<dbReference type="AlphaFoldDB" id="A0A420I411"/>
<dbReference type="GO" id="GO:0016020">
    <property type="term" value="C:membrane"/>
    <property type="evidence" value="ECO:0007669"/>
    <property type="project" value="UniProtKB-SubCell"/>
</dbReference>
<keyword evidence="5 7" id="KW-0472">Membrane</keyword>
<feature type="non-terminal residue" evidence="9">
    <location>
        <position position="122"/>
    </location>
</feature>
<evidence type="ECO:0000256" key="3">
    <source>
        <dbReference type="ARBA" id="ARBA00022692"/>
    </source>
</evidence>
<comment type="caution">
    <text evidence="9">The sequence shown here is derived from an EMBL/GenBank/DDBJ whole genome shotgun (WGS) entry which is preliminary data.</text>
</comment>
<dbReference type="Proteomes" id="UP000286134">
    <property type="component" value="Unassembled WGS sequence"/>
</dbReference>
<protein>
    <recommendedName>
        <fullName evidence="11">Plasma membrane proteolipid 3</fullName>
    </recommendedName>
</protein>
<feature type="region of interest" description="Disordered" evidence="6">
    <location>
        <begin position="60"/>
        <end position="93"/>
    </location>
</feature>
<evidence type="ECO:0000256" key="8">
    <source>
        <dbReference type="SAM" id="SignalP"/>
    </source>
</evidence>
<feature type="chain" id="PRO_5019444928" description="Plasma membrane proteolipid 3" evidence="8">
    <location>
        <begin position="23"/>
        <end position="122"/>
    </location>
</feature>
<organism evidence="9 10">
    <name type="scientific">Erysiphe neolycopersici</name>
    <dbReference type="NCBI Taxonomy" id="212602"/>
    <lineage>
        <taxon>Eukaryota</taxon>
        <taxon>Fungi</taxon>
        <taxon>Dikarya</taxon>
        <taxon>Ascomycota</taxon>
        <taxon>Pezizomycotina</taxon>
        <taxon>Leotiomycetes</taxon>
        <taxon>Erysiphales</taxon>
        <taxon>Erysiphaceae</taxon>
        <taxon>Erysiphe</taxon>
    </lineage>
</organism>
<evidence type="ECO:0000256" key="6">
    <source>
        <dbReference type="SAM" id="MobiDB-lite"/>
    </source>
</evidence>
<proteinExistence type="inferred from homology"/>
<dbReference type="PANTHER" id="PTHR21659:SF42">
    <property type="entry name" value="UPF0057 MEMBRANE PROTEIN ZK632.10-RELATED"/>
    <property type="match status" value="1"/>
</dbReference>
<keyword evidence="4 7" id="KW-1133">Transmembrane helix</keyword>
<evidence type="ECO:0000313" key="9">
    <source>
        <dbReference type="EMBL" id="RKF64384.1"/>
    </source>
</evidence>
<evidence type="ECO:0000256" key="5">
    <source>
        <dbReference type="ARBA" id="ARBA00023136"/>
    </source>
</evidence>
<comment type="similarity">
    <text evidence="2">Belongs to the UPF0057 (PMP3) family.</text>
</comment>
<evidence type="ECO:0000256" key="2">
    <source>
        <dbReference type="ARBA" id="ARBA00009530"/>
    </source>
</evidence>
<sequence>MELFNALILIILALLLPPLAVLLKDGCGTHLLMNIILTLLGFFPGIVHALYVLCTHDNRSKKKNQAPLQNGPKDNGDHRGHRGGVDGSVIGSSGDGGIWGGIWSGIWGGGNGGGGGGGGGGC</sequence>
<feature type="transmembrane region" description="Helical" evidence="7">
    <location>
        <begin position="33"/>
        <end position="54"/>
    </location>
</feature>
<dbReference type="InterPro" id="IPR000612">
    <property type="entry name" value="PMP3"/>
</dbReference>
<dbReference type="Pfam" id="PF01679">
    <property type="entry name" value="Pmp3"/>
    <property type="match status" value="1"/>
</dbReference>
<evidence type="ECO:0000256" key="1">
    <source>
        <dbReference type="ARBA" id="ARBA00004370"/>
    </source>
</evidence>
<keyword evidence="8" id="KW-0732">Signal</keyword>
<evidence type="ECO:0000313" key="10">
    <source>
        <dbReference type="Proteomes" id="UP000286134"/>
    </source>
</evidence>
<comment type="subcellular location">
    <subcellularLocation>
        <location evidence="1">Membrane</location>
    </subcellularLocation>
</comment>
<gene>
    <name evidence="9" type="ORF">OnM2_019086</name>
</gene>
<dbReference type="EMBL" id="MCFK01001946">
    <property type="protein sequence ID" value="RKF64384.1"/>
    <property type="molecule type" value="Genomic_DNA"/>
</dbReference>
<accession>A0A420I411</accession>
<keyword evidence="3 7" id="KW-0812">Transmembrane</keyword>
<dbReference type="PANTHER" id="PTHR21659">
    <property type="entry name" value="HYDROPHOBIC PROTEIN RCI2 LOW TEMPERATURE AND SALT RESPONSIVE PROTEIN LTI6 -RELATED"/>
    <property type="match status" value="1"/>
</dbReference>
<dbReference type="PROSITE" id="PS01309">
    <property type="entry name" value="UPF0057"/>
    <property type="match status" value="1"/>
</dbReference>
<feature type="signal peptide" evidence="8">
    <location>
        <begin position="1"/>
        <end position="22"/>
    </location>
</feature>
<name>A0A420I411_9PEZI</name>
<evidence type="ECO:0000256" key="7">
    <source>
        <dbReference type="SAM" id="Phobius"/>
    </source>
</evidence>
<evidence type="ECO:0000256" key="4">
    <source>
        <dbReference type="ARBA" id="ARBA00022989"/>
    </source>
</evidence>